<sequence>MADMDIMAAMGISGFGKAAKKKQPQVNAARFDNTKRLDSKSEGKVEEDNAARAGPSKIASKSTHDGRGPQPSSHADDDEGFEEPEFDPDADDLAGPTDGRGSPSLDTADFPLSHELVLKDHTKVVTALALDPSGARIISGSHDYDCKLWDFGGMSNSTVKPFKTWEPAGTYYVHDLKFSGDGSKILVVSGTTQPKVFDREGEEIATYIKGDMYIRDMKNTAGHVGELSSGAWHPRDMQTFITSASDSTIRVWDVENKRKQKTVIVVKSKERGARTKVNACAYSPDGTYIAGACLDGAFHVWKANSNFVRPDMTIEGAHTKGSETGSIVFSVDGRTMLTRGGDDTVKLWDLRSFKKPLATRTGITTLYPTTNAVFSPNEKFIITGAGSTERGGKGKLLFLRRDNLEVEKEVEVDSTPVKVVWHPKINQILTGFANGSISCFYSPETSLNGAKLLANKSAARTVTIESMASGLLQPQILTPHALPMFRDGDEGRSGKRKREKERMDPKKSRRPELPVHGPGKGGRVGASATQHVVQNLFRDTTRDVDPREALLKYADLAEKDPQWTSEIPSVTPSHTRAGPQQSMSHSPDVLSAVPPPVPPIINNDNVALSSAPDSPMVPSPDSAAAPEPDVKIDTDYLNRESDERTTQLAIPIDKIDVSSTHPQLGTPADPNSIPISVPKGTPPPPTGELLLDVQMSEQVQTNGLNGVANGHSTSDGEMSMDIESPAADAVTPSLPNHNGVNGASHNDDADDRPPPAKRARKLSDAEQASIAHSPAPIPPPTTGVNTTATTPNGRSLTPSPPEERRATLSHAQWRFCVSTIRHLRKMKDAAPFLNPVDPIALNIPHYPNIVKQPMDFSTIERKLAASNPQKPDSNLNNPRYLNTDEYYADVRLVFKNCGLFNGPDHAITHMGRRVEAVFDKQIKQMPPAAEEPKPPVPKKLPTPPPPPPQPVEAPPSPDLPAKKAPPARRQSTSVPTIRRSETTETARPKREIHPPPPKDLPYADAPKKHRAASRKSKLSDGTAEQLKFCSKVLADLNKKSHWSAANPFYEAVDWVALNLPQYPKIIKKPMDMGTMRKKLDAGDYPNAASFQADFDLMIKNCMTFNPVGTPVNTAGIELRKLFYEKWANLPPLKVLVSEDEDEEDEEDSDEDRERTIADIESQIESLKGNLAMLKSKKKDKKKREKEKETKKRVTPPVASTSKANGKEPKRSSNKKQSKKSGGGNGVYNSDVLSFEQKKDLSETIQTLDGDKLERVIQIIHDGVPEVRDSTEEIELDIDQLPGPVLQKLYNFVILPLRQTAPKRKRTGTGTGTGGLKRKSMDEDVEAEKIRQLEERMRMFDNKAAGLPVEHGSGMKASHHHHDSEHSSDDSSDDSSGSDSE</sequence>
<dbReference type="GO" id="GO:0006325">
    <property type="term" value="P:chromatin organization"/>
    <property type="evidence" value="ECO:0007669"/>
    <property type="project" value="UniProtKB-ARBA"/>
</dbReference>
<dbReference type="InterPro" id="IPR036427">
    <property type="entry name" value="Bromodomain-like_sf"/>
</dbReference>
<feature type="domain" description="Bromo" evidence="7">
    <location>
        <begin position="1040"/>
        <end position="1112"/>
    </location>
</feature>
<feature type="compositionally biased region" description="Basic and acidic residues" evidence="6">
    <location>
        <begin position="32"/>
        <end position="50"/>
    </location>
</feature>
<dbReference type="SUPFAM" id="SSF50978">
    <property type="entry name" value="WD40 repeat-like"/>
    <property type="match status" value="1"/>
</dbReference>
<evidence type="ECO:0000313" key="9">
    <source>
        <dbReference type="EMBL" id="KLO13940.1"/>
    </source>
</evidence>
<feature type="domain" description="NET" evidence="8">
    <location>
        <begin position="1222"/>
        <end position="1303"/>
    </location>
</feature>
<feature type="repeat" description="WD" evidence="5">
    <location>
        <begin position="220"/>
        <end position="262"/>
    </location>
</feature>
<feature type="compositionally biased region" description="Basic and acidic residues" evidence="6">
    <location>
        <begin position="500"/>
        <end position="513"/>
    </location>
</feature>
<feature type="region of interest" description="Disordered" evidence="6">
    <location>
        <begin position="14"/>
        <end position="107"/>
    </location>
</feature>
<feature type="repeat" description="WD" evidence="5">
    <location>
        <begin position="326"/>
        <end position="352"/>
    </location>
</feature>
<evidence type="ECO:0000256" key="1">
    <source>
        <dbReference type="ARBA" id="ARBA00022574"/>
    </source>
</evidence>
<feature type="region of interest" description="Disordered" evidence="6">
    <location>
        <begin position="607"/>
        <end position="628"/>
    </location>
</feature>
<dbReference type="InterPro" id="IPR001680">
    <property type="entry name" value="WD40_rpt"/>
</dbReference>
<feature type="region of interest" description="Disordered" evidence="6">
    <location>
        <begin position="1302"/>
        <end position="1324"/>
    </location>
</feature>
<feature type="region of interest" description="Disordered" evidence="6">
    <location>
        <begin position="925"/>
        <end position="1021"/>
    </location>
</feature>
<dbReference type="Pfam" id="PF00439">
    <property type="entry name" value="Bromodomain"/>
    <property type="match status" value="2"/>
</dbReference>
<evidence type="ECO:0000259" key="7">
    <source>
        <dbReference type="PROSITE" id="PS50014"/>
    </source>
</evidence>
<evidence type="ECO:0000256" key="2">
    <source>
        <dbReference type="ARBA" id="ARBA00022737"/>
    </source>
</evidence>
<dbReference type="PANTHER" id="PTHR16017">
    <property type="entry name" value="GASTRULATION DEFECTIVE PROTEIN 1-RELATED"/>
    <property type="match status" value="1"/>
</dbReference>
<evidence type="ECO:0000256" key="6">
    <source>
        <dbReference type="SAM" id="MobiDB-lite"/>
    </source>
</evidence>
<dbReference type="Pfam" id="PF00400">
    <property type="entry name" value="WD40"/>
    <property type="match status" value="4"/>
</dbReference>
<keyword evidence="1 5" id="KW-0853">WD repeat</keyword>
<dbReference type="EMBL" id="KQ085951">
    <property type="protein sequence ID" value="KLO13940.1"/>
    <property type="molecule type" value="Genomic_DNA"/>
</dbReference>
<dbReference type="CDD" id="cd00200">
    <property type="entry name" value="WD40"/>
    <property type="match status" value="1"/>
</dbReference>
<dbReference type="PROSITE" id="PS50082">
    <property type="entry name" value="WD_REPEATS_2"/>
    <property type="match status" value="4"/>
</dbReference>
<dbReference type="InterPro" id="IPR038336">
    <property type="entry name" value="NET_sf"/>
</dbReference>
<feature type="region of interest" description="Disordered" evidence="6">
    <location>
        <begin position="727"/>
        <end position="807"/>
    </location>
</feature>
<keyword evidence="10" id="KW-1185">Reference proteome</keyword>
<feature type="compositionally biased region" description="Basic and acidic residues" evidence="6">
    <location>
        <begin position="745"/>
        <end position="754"/>
    </location>
</feature>
<dbReference type="Gene3D" id="2.130.10.10">
    <property type="entry name" value="YVTN repeat-like/Quinoprotein amine dehydrogenase"/>
    <property type="match status" value="2"/>
</dbReference>
<organism evidence="9 10">
    <name type="scientific">Schizopora paradoxa</name>
    <dbReference type="NCBI Taxonomy" id="27342"/>
    <lineage>
        <taxon>Eukaryota</taxon>
        <taxon>Fungi</taxon>
        <taxon>Dikarya</taxon>
        <taxon>Basidiomycota</taxon>
        <taxon>Agaricomycotina</taxon>
        <taxon>Agaricomycetes</taxon>
        <taxon>Hymenochaetales</taxon>
        <taxon>Schizoporaceae</taxon>
        <taxon>Schizopora</taxon>
    </lineage>
</organism>
<keyword evidence="3 4" id="KW-0103">Bromodomain</keyword>
<feature type="compositionally biased region" description="Basic residues" evidence="6">
    <location>
        <begin position="1007"/>
        <end position="1016"/>
    </location>
</feature>
<feature type="region of interest" description="Disordered" evidence="6">
    <location>
        <begin position="479"/>
        <end position="526"/>
    </location>
</feature>
<evidence type="ECO:0000313" key="10">
    <source>
        <dbReference type="Proteomes" id="UP000053477"/>
    </source>
</evidence>
<dbReference type="InterPro" id="IPR051858">
    <property type="entry name" value="WD_repeat_GAD-1"/>
</dbReference>
<feature type="compositionally biased region" description="Low complexity" evidence="6">
    <location>
        <begin position="782"/>
        <end position="793"/>
    </location>
</feature>
<feature type="repeat" description="WD" evidence="5">
    <location>
        <begin position="270"/>
        <end position="305"/>
    </location>
</feature>
<dbReference type="PROSITE" id="PS50294">
    <property type="entry name" value="WD_REPEATS_REGION"/>
    <property type="match status" value="2"/>
</dbReference>
<name>A0A0H2RPS5_9AGAM</name>
<dbReference type="InterPro" id="IPR027353">
    <property type="entry name" value="NET_dom"/>
</dbReference>
<dbReference type="InterPro" id="IPR015943">
    <property type="entry name" value="WD40/YVTN_repeat-like_dom_sf"/>
</dbReference>
<dbReference type="SMART" id="SM00320">
    <property type="entry name" value="WD40"/>
    <property type="match status" value="6"/>
</dbReference>
<feature type="region of interest" description="Disordered" evidence="6">
    <location>
        <begin position="658"/>
        <end position="686"/>
    </location>
</feature>
<evidence type="ECO:0000256" key="4">
    <source>
        <dbReference type="PROSITE-ProRule" id="PRU00035"/>
    </source>
</evidence>
<feature type="compositionally biased region" description="Basic residues" evidence="6">
    <location>
        <begin position="1174"/>
        <end position="1184"/>
    </location>
</feature>
<dbReference type="GO" id="GO:0035861">
    <property type="term" value="C:site of double-strand break"/>
    <property type="evidence" value="ECO:0007669"/>
    <property type="project" value="TreeGrafter"/>
</dbReference>
<feature type="compositionally biased region" description="Basic and acidic residues" evidence="6">
    <location>
        <begin position="978"/>
        <end position="993"/>
    </location>
</feature>
<evidence type="ECO:0000259" key="8">
    <source>
        <dbReference type="PROSITE" id="PS51525"/>
    </source>
</evidence>
<gene>
    <name evidence="9" type="ORF">SCHPADRAFT_939938</name>
</gene>
<dbReference type="GO" id="GO:0005634">
    <property type="term" value="C:nucleus"/>
    <property type="evidence" value="ECO:0007669"/>
    <property type="project" value="TreeGrafter"/>
</dbReference>
<dbReference type="OrthoDB" id="10264376at2759"/>
<dbReference type="InterPro" id="IPR036322">
    <property type="entry name" value="WD40_repeat_dom_sf"/>
</dbReference>
<evidence type="ECO:0000256" key="5">
    <source>
        <dbReference type="PROSITE-ProRule" id="PRU00221"/>
    </source>
</evidence>
<feature type="region of interest" description="Disordered" evidence="6">
    <location>
        <begin position="563"/>
        <end position="590"/>
    </location>
</feature>
<dbReference type="Gene3D" id="1.20.1270.220">
    <property type="match status" value="1"/>
</dbReference>
<dbReference type="Proteomes" id="UP000053477">
    <property type="component" value="Unassembled WGS sequence"/>
</dbReference>
<dbReference type="SUPFAM" id="SSF47370">
    <property type="entry name" value="Bromodomain"/>
    <property type="match status" value="2"/>
</dbReference>
<dbReference type="PANTHER" id="PTHR16017:SF0">
    <property type="entry name" value="WD REPEAT-CONTAINING PROTEIN 70"/>
    <property type="match status" value="1"/>
</dbReference>
<dbReference type="InParanoid" id="A0A0H2RPS5"/>
<dbReference type="CDD" id="cd05500">
    <property type="entry name" value="Bromo_BDF1_2_I"/>
    <property type="match status" value="1"/>
</dbReference>
<accession>A0A0H2RPS5</accession>
<feature type="compositionally biased region" description="Polar residues" evidence="6">
    <location>
        <begin position="733"/>
        <end position="744"/>
    </location>
</feature>
<dbReference type="PROSITE" id="PS50014">
    <property type="entry name" value="BROMODOMAIN_2"/>
    <property type="match status" value="2"/>
</dbReference>
<feature type="region of interest" description="Disordered" evidence="6">
    <location>
        <begin position="1168"/>
        <end position="1229"/>
    </location>
</feature>
<protein>
    <recommendedName>
        <fullName evidence="11">WD40 repeat-like protein</fullName>
    </recommendedName>
</protein>
<feature type="compositionally biased region" description="Pro residues" evidence="6">
    <location>
        <begin position="934"/>
        <end position="958"/>
    </location>
</feature>
<dbReference type="InterPro" id="IPR001487">
    <property type="entry name" value="Bromodomain"/>
</dbReference>
<dbReference type="PROSITE" id="PS51525">
    <property type="entry name" value="NET"/>
    <property type="match status" value="1"/>
</dbReference>
<proteinExistence type="predicted"/>
<evidence type="ECO:0008006" key="11">
    <source>
        <dbReference type="Google" id="ProtNLM"/>
    </source>
</evidence>
<dbReference type="PRINTS" id="PR00320">
    <property type="entry name" value="GPROTEINBRPT"/>
</dbReference>
<feature type="compositionally biased region" description="Polar residues" evidence="6">
    <location>
        <begin position="563"/>
        <end position="585"/>
    </location>
</feature>
<feature type="region of interest" description="Disordered" evidence="6">
    <location>
        <begin position="1340"/>
        <end position="1380"/>
    </location>
</feature>
<feature type="repeat" description="WD" evidence="5">
    <location>
        <begin position="118"/>
        <end position="150"/>
    </location>
</feature>
<dbReference type="InterPro" id="IPR020472">
    <property type="entry name" value="WD40_PAC1"/>
</dbReference>
<dbReference type="PRINTS" id="PR00503">
    <property type="entry name" value="BROMODOMAIN"/>
</dbReference>
<dbReference type="STRING" id="27342.A0A0H2RPS5"/>
<keyword evidence="2" id="KW-0677">Repeat</keyword>
<feature type="domain" description="Bromo" evidence="7">
    <location>
        <begin position="824"/>
        <end position="908"/>
    </location>
</feature>
<dbReference type="Gene3D" id="1.20.920.10">
    <property type="entry name" value="Bromodomain-like"/>
    <property type="match status" value="2"/>
</dbReference>
<reference evidence="9 10" key="1">
    <citation type="submission" date="2015-04" db="EMBL/GenBank/DDBJ databases">
        <title>Complete genome sequence of Schizopora paradoxa KUC8140, a cosmopolitan wood degrader in East Asia.</title>
        <authorList>
            <consortium name="DOE Joint Genome Institute"/>
            <person name="Min B."/>
            <person name="Park H."/>
            <person name="Jang Y."/>
            <person name="Kim J.-J."/>
            <person name="Kim K.H."/>
            <person name="Pangilinan J."/>
            <person name="Lipzen A."/>
            <person name="Riley R."/>
            <person name="Grigoriev I.V."/>
            <person name="Spatafora J.W."/>
            <person name="Choi I.-G."/>
        </authorList>
    </citation>
    <scope>NUCLEOTIDE SEQUENCE [LARGE SCALE GENOMIC DNA]</scope>
    <source>
        <strain evidence="9 10">KUC8140</strain>
    </source>
</reference>
<evidence type="ECO:0000256" key="3">
    <source>
        <dbReference type="ARBA" id="ARBA00023117"/>
    </source>
</evidence>
<feature type="compositionally biased region" description="Acidic residues" evidence="6">
    <location>
        <begin position="76"/>
        <end position="92"/>
    </location>
</feature>
<dbReference type="Pfam" id="PF17035">
    <property type="entry name" value="BET"/>
    <property type="match status" value="1"/>
</dbReference>
<dbReference type="SMART" id="SM00297">
    <property type="entry name" value="BROMO"/>
    <property type="match status" value="2"/>
</dbReference>